<dbReference type="EMBL" id="QBKR01000029">
    <property type="protein sequence ID" value="PTX53062.1"/>
    <property type="molecule type" value="Genomic_DNA"/>
</dbReference>
<evidence type="ECO:0000256" key="4">
    <source>
        <dbReference type="ARBA" id="ARBA00023186"/>
    </source>
</evidence>
<feature type="domain" description="R3H" evidence="7">
    <location>
        <begin position="141"/>
        <end position="207"/>
    </location>
</feature>
<dbReference type="GO" id="GO:0008360">
    <property type="term" value="P:regulation of cell shape"/>
    <property type="evidence" value="ECO:0007669"/>
    <property type="project" value="UniProtKB-KW"/>
</dbReference>
<gene>
    <name evidence="6" type="primary">khpB</name>
    <name evidence="6" type="synonym">eloR</name>
    <name evidence="8" type="ORF">C8P63_1298</name>
</gene>
<dbReference type="InterPro" id="IPR038247">
    <property type="entry name" value="Jag_N_dom_sf"/>
</dbReference>
<dbReference type="Gene3D" id="3.30.30.80">
    <property type="entry name" value="probable RNA-binding protein from clostridium symbiosum atcc 14940"/>
    <property type="match status" value="1"/>
</dbReference>
<keyword evidence="1 6" id="KW-0963">Cytoplasm</keyword>
<accession>A0A2T6BAK6</accession>
<proteinExistence type="inferred from homology"/>
<keyword evidence="9" id="KW-1185">Reference proteome</keyword>
<dbReference type="SUPFAM" id="SSF82708">
    <property type="entry name" value="R3H domain"/>
    <property type="match status" value="1"/>
</dbReference>
<comment type="function">
    <text evidence="6">A probable RNA chaperone. Forms a complex with KhpA which binds to cellular RNA and controls its expression. Plays a role in peptidoglycan (PG) homeostasis and cell length regulation.</text>
</comment>
<name>A0A2T6BAK6_9BACL</name>
<evidence type="ECO:0000256" key="2">
    <source>
        <dbReference type="ARBA" id="ARBA00022884"/>
    </source>
</evidence>
<dbReference type="GO" id="GO:0003723">
    <property type="term" value="F:RNA binding"/>
    <property type="evidence" value="ECO:0007669"/>
    <property type="project" value="UniProtKB-UniRule"/>
</dbReference>
<evidence type="ECO:0000313" key="9">
    <source>
        <dbReference type="Proteomes" id="UP000244240"/>
    </source>
</evidence>
<dbReference type="PROSITE" id="PS51061">
    <property type="entry name" value="R3H"/>
    <property type="match status" value="1"/>
</dbReference>
<dbReference type="PANTHER" id="PTHR35800:SF1">
    <property type="entry name" value="RNA-BINDING PROTEIN KHPB"/>
    <property type="match status" value="1"/>
</dbReference>
<dbReference type="Pfam" id="PF13083">
    <property type="entry name" value="KH_KhpA-B"/>
    <property type="match status" value="1"/>
</dbReference>
<dbReference type="GO" id="GO:0005737">
    <property type="term" value="C:cytoplasm"/>
    <property type="evidence" value="ECO:0007669"/>
    <property type="project" value="UniProtKB-SubCell"/>
</dbReference>
<dbReference type="HAMAP" id="MF_00867">
    <property type="entry name" value="KhpB"/>
    <property type="match status" value="1"/>
</dbReference>
<dbReference type="Gene3D" id="3.30.1370.50">
    <property type="entry name" value="R3H-like domain"/>
    <property type="match status" value="1"/>
</dbReference>
<dbReference type="NCBIfam" id="NF041568">
    <property type="entry name" value="Jag_EloR"/>
    <property type="match status" value="1"/>
</dbReference>
<keyword evidence="5 6" id="KW-0961">Cell wall biogenesis/degradation</keyword>
<keyword evidence="3 6" id="KW-0133">Cell shape</keyword>
<dbReference type="Pfam" id="PF01424">
    <property type="entry name" value="R3H"/>
    <property type="match status" value="1"/>
</dbReference>
<dbReference type="CDD" id="cd02644">
    <property type="entry name" value="R3H_jag"/>
    <property type="match status" value="1"/>
</dbReference>
<evidence type="ECO:0000256" key="5">
    <source>
        <dbReference type="ARBA" id="ARBA00023316"/>
    </source>
</evidence>
<dbReference type="AlphaFoldDB" id="A0A2T6BAK6"/>
<comment type="subcellular location">
    <subcellularLocation>
        <location evidence="6">Cytoplasm</location>
    </subcellularLocation>
</comment>
<keyword evidence="4 6" id="KW-0143">Chaperone</keyword>
<dbReference type="InterPro" id="IPR036867">
    <property type="entry name" value="R3H_dom_sf"/>
</dbReference>
<dbReference type="Gene3D" id="3.30.300.20">
    <property type="match status" value="1"/>
</dbReference>
<keyword evidence="2 6" id="KW-0694">RNA-binding</keyword>
<evidence type="ECO:0000256" key="1">
    <source>
        <dbReference type="ARBA" id="ARBA00022490"/>
    </source>
</evidence>
<dbReference type="Proteomes" id="UP000244240">
    <property type="component" value="Unassembled WGS sequence"/>
</dbReference>
<dbReference type="InterPro" id="IPR034079">
    <property type="entry name" value="R3H_KhpB"/>
</dbReference>
<comment type="similarity">
    <text evidence="6">Belongs to the KhpB RNA-binding protein family.</text>
</comment>
<dbReference type="InterPro" id="IPR038008">
    <property type="entry name" value="Jag_KH"/>
</dbReference>
<dbReference type="SMART" id="SM00393">
    <property type="entry name" value="R3H"/>
    <property type="match status" value="1"/>
</dbReference>
<dbReference type="GO" id="GO:0071555">
    <property type="term" value="P:cell wall organization"/>
    <property type="evidence" value="ECO:0007669"/>
    <property type="project" value="UniProtKB-KW"/>
</dbReference>
<dbReference type="SMART" id="SM01245">
    <property type="entry name" value="Jag_N"/>
    <property type="match status" value="1"/>
</dbReference>
<dbReference type="GO" id="GO:0009252">
    <property type="term" value="P:peptidoglycan biosynthetic process"/>
    <property type="evidence" value="ECO:0007669"/>
    <property type="project" value="UniProtKB-UniRule"/>
</dbReference>
<dbReference type="RefSeq" id="WP_108025820.1">
    <property type="nucleotide sequence ID" value="NZ_QBKR01000029.1"/>
</dbReference>
<organism evidence="8 9">
    <name type="scientific">Melghirimyces profundicolus</name>
    <dbReference type="NCBI Taxonomy" id="1242148"/>
    <lineage>
        <taxon>Bacteria</taxon>
        <taxon>Bacillati</taxon>
        <taxon>Bacillota</taxon>
        <taxon>Bacilli</taxon>
        <taxon>Bacillales</taxon>
        <taxon>Thermoactinomycetaceae</taxon>
        <taxon>Melghirimyces</taxon>
    </lineage>
</organism>
<dbReference type="Pfam" id="PF14804">
    <property type="entry name" value="Jag_N"/>
    <property type="match status" value="1"/>
</dbReference>
<dbReference type="InterPro" id="IPR001374">
    <property type="entry name" value="R3H_dom"/>
</dbReference>
<evidence type="ECO:0000256" key="6">
    <source>
        <dbReference type="HAMAP-Rule" id="MF_00867"/>
    </source>
</evidence>
<dbReference type="CDD" id="cd02414">
    <property type="entry name" value="KH-II_Jag"/>
    <property type="match status" value="1"/>
</dbReference>
<dbReference type="InterPro" id="IPR039247">
    <property type="entry name" value="KhpB"/>
</dbReference>
<reference evidence="8 9" key="1">
    <citation type="submission" date="2018-04" db="EMBL/GenBank/DDBJ databases">
        <title>Genomic Encyclopedia of Archaeal and Bacterial Type Strains, Phase II (KMG-II): from individual species to whole genera.</title>
        <authorList>
            <person name="Goeker M."/>
        </authorList>
    </citation>
    <scope>NUCLEOTIDE SEQUENCE [LARGE SCALE GENOMIC DNA]</scope>
    <source>
        <strain evidence="8 9">DSM 45787</strain>
    </source>
</reference>
<comment type="caution">
    <text evidence="8">The sequence shown here is derived from an EMBL/GenBank/DDBJ whole genome shotgun (WGS) entry which is preliminary data.</text>
</comment>
<dbReference type="OrthoDB" id="9794483at2"/>
<dbReference type="PANTHER" id="PTHR35800">
    <property type="entry name" value="PROTEIN JAG"/>
    <property type="match status" value="1"/>
</dbReference>
<evidence type="ECO:0000256" key="3">
    <source>
        <dbReference type="ARBA" id="ARBA00022960"/>
    </source>
</evidence>
<protein>
    <recommendedName>
        <fullName evidence="6">RNA-binding protein KhpB</fullName>
    </recommendedName>
    <alternativeName>
        <fullName evidence="6">RNA-binding protein EloR</fullName>
    </alternativeName>
</protein>
<evidence type="ECO:0000313" key="8">
    <source>
        <dbReference type="EMBL" id="PTX53062.1"/>
    </source>
</evidence>
<sequence length="209" mass="23682">MKKVTVTGKTVDAAVERALRELGAARDRVRVTVLEEASRGFLGLIGSRDAKVEVELISTPVDEALRFLRDVLDRMGLDAVEMEAKEDSDSVRINFKGEDLGILIGRRGQTLDALQYLTNVAANRAARPYTRLVLDAEGYRERRRETLEELAGRIAKKVMRNQRPHVLEPMSPMERKVIHNCIQKYPRLTTYSEGEEPRRKVVVAPKSNR</sequence>
<feature type="region of interest" description="Jag_N domain" evidence="6">
    <location>
        <begin position="5"/>
        <end position="55"/>
    </location>
</feature>
<dbReference type="InterPro" id="IPR015946">
    <property type="entry name" value="KH_dom-like_a/b"/>
</dbReference>
<comment type="subunit">
    <text evidence="6">Forms a complex with KhpA.</text>
</comment>
<dbReference type="InterPro" id="IPR032782">
    <property type="entry name" value="KhpB_N"/>
</dbReference>
<evidence type="ECO:0000259" key="7">
    <source>
        <dbReference type="PROSITE" id="PS51061"/>
    </source>
</evidence>
<comment type="domain">
    <text evidence="6">Has an N-terminal Jag-N domain and 2 RNA-binding domains (KH and R3H).</text>
</comment>